<comment type="similarity">
    <text evidence="2">Belongs to the CCC1 family.</text>
</comment>
<gene>
    <name evidence="6" type="ORF">RFULGI_LOCUS12619</name>
</gene>
<feature type="non-terminal residue" evidence="6">
    <location>
        <position position="1"/>
    </location>
</feature>
<dbReference type="AlphaFoldDB" id="A0A9N9IL26"/>
<evidence type="ECO:0000256" key="1">
    <source>
        <dbReference type="ARBA" id="ARBA00004127"/>
    </source>
</evidence>
<keyword evidence="5" id="KW-0472">Membrane</keyword>
<dbReference type="OrthoDB" id="73465at2759"/>
<keyword evidence="3" id="KW-0812">Transmembrane</keyword>
<keyword evidence="4" id="KW-1133">Transmembrane helix</keyword>
<evidence type="ECO:0000256" key="2">
    <source>
        <dbReference type="ARBA" id="ARBA00007049"/>
    </source>
</evidence>
<evidence type="ECO:0000256" key="4">
    <source>
        <dbReference type="ARBA" id="ARBA00022989"/>
    </source>
</evidence>
<reference evidence="6" key="1">
    <citation type="submission" date="2021-06" db="EMBL/GenBank/DDBJ databases">
        <authorList>
            <person name="Kallberg Y."/>
            <person name="Tangrot J."/>
            <person name="Rosling A."/>
        </authorList>
    </citation>
    <scope>NUCLEOTIDE SEQUENCE</scope>
    <source>
        <strain evidence="6">IN212</strain>
    </source>
</reference>
<dbReference type="GO" id="GO:0030026">
    <property type="term" value="P:intracellular manganese ion homeostasis"/>
    <property type="evidence" value="ECO:0007669"/>
    <property type="project" value="InterPro"/>
</dbReference>
<dbReference type="GO" id="GO:0005384">
    <property type="term" value="F:manganese ion transmembrane transporter activity"/>
    <property type="evidence" value="ECO:0007669"/>
    <property type="project" value="InterPro"/>
</dbReference>
<sequence>PIPDDPHSEGHFHSPEIIRDIVLGLSDGGYLAAKSDADHYDTERLREEWEVQNCPEAEAQEII</sequence>
<evidence type="ECO:0000256" key="5">
    <source>
        <dbReference type="ARBA" id="ARBA00023136"/>
    </source>
</evidence>
<dbReference type="GO" id="GO:0012505">
    <property type="term" value="C:endomembrane system"/>
    <property type="evidence" value="ECO:0007669"/>
    <property type="project" value="UniProtKB-SubCell"/>
</dbReference>
<organism evidence="6 7">
    <name type="scientific">Racocetra fulgida</name>
    <dbReference type="NCBI Taxonomy" id="60492"/>
    <lineage>
        <taxon>Eukaryota</taxon>
        <taxon>Fungi</taxon>
        <taxon>Fungi incertae sedis</taxon>
        <taxon>Mucoromycota</taxon>
        <taxon>Glomeromycotina</taxon>
        <taxon>Glomeromycetes</taxon>
        <taxon>Diversisporales</taxon>
        <taxon>Gigasporaceae</taxon>
        <taxon>Racocetra</taxon>
    </lineage>
</organism>
<accession>A0A9N9IL26</accession>
<name>A0A9N9IL26_9GLOM</name>
<comment type="subcellular location">
    <subcellularLocation>
        <location evidence="1">Endomembrane system</location>
        <topology evidence="1">Multi-pass membrane protein</topology>
    </subcellularLocation>
</comment>
<protein>
    <submittedName>
        <fullName evidence="6">19915_t:CDS:1</fullName>
    </submittedName>
</protein>
<evidence type="ECO:0000313" key="6">
    <source>
        <dbReference type="EMBL" id="CAG8737729.1"/>
    </source>
</evidence>
<comment type="caution">
    <text evidence="6">The sequence shown here is derived from an EMBL/GenBank/DDBJ whole genome shotgun (WGS) entry which is preliminary data.</text>
</comment>
<dbReference type="Proteomes" id="UP000789396">
    <property type="component" value="Unassembled WGS sequence"/>
</dbReference>
<dbReference type="EMBL" id="CAJVPZ010030810">
    <property type="protein sequence ID" value="CAG8737729.1"/>
    <property type="molecule type" value="Genomic_DNA"/>
</dbReference>
<dbReference type="Pfam" id="PF01988">
    <property type="entry name" value="VIT1"/>
    <property type="match status" value="1"/>
</dbReference>
<proteinExistence type="inferred from homology"/>
<keyword evidence="7" id="KW-1185">Reference proteome</keyword>
<dbReference type="InterPro" id="IPR008217">
    <property type="entry name" value="Ccc1_fam"/>
</dbReference>
<feature type="non-terminal residue" evidence="6">
    <location>
        <position position="63"/>
    </location>
</feature>
<evidence type="ECO:0000256" key="3">
    <source>
        <dbReference type="ARBA" id="ARBA00022692"/>
    </source>
</evidence>
<evidence type="ECO:0000313" key="7">
    <source>
        <dbReference type="Proteomes" id="UP000789396"/>
    </source>
</evidence>